<evidence type="ECO:0000313" key="1">
    <source>
        <dbReference type="EMBL" id="MDP4528858.1"/>
    </source>
</evidence>
<sequence>MTRPHPAQYSAWLPGLNSLLFGLLLCLILMLPVSAPVASPFYTAEVPAEQTRQQWQREAFEQVIRRIAADPDVLSHPVVQQERQRANTYVKQFEAIRTEQGPKVRVLIDQEKIQQLFREQQLLIWDTRRPQVLIWLVQQEDSERRFVSQRQHELVAAMQQQAQQHLLPLIWPLYDMEDLLNLNETDVWAGFWQQIRTASARYQPDLIVTVQLSASNTEQGLTHQLFWQLDHQGRVERFELTGQDPVEVSSKMIDALAAQLAQRYAVRYLTESEPLELSISGADDWSDWVRLQRLLESFPGVGQVDIKKRDATNLRVNLRLAIPQQEWLQLVALEPSLSLLSNQSVESFSLRAPAGSEPIRLHYERR</sequence>
<evidence type="ECO:0000313" key="2">
    <source>
        <dbReference type="Proteomes" id="UP001236258"/>
    </source>
</evidence>
<comment type="caution">
    <text evidence="1">The sequence shown here is derived from an EMBL/GenBank/DDBJ whole genome shotgun (WGS) entry which is preliminary data.</text>
</comment>
<dbReference type="Pfam" id="PF09839">
    <property type="entry name" value="DUF2066"/>
    <property type="match status" value="1"/>
</dbReference>
<dbReference type="RefSeq" id="WP_305944959.1">
    <property type="nucleotide sequence ID" value="NZ_JAUZVY010000002.1"/>
</dbReference>
<protein>
    <submittedName>
        <fullName evidence="1">DUF2066 domain-containing protein</fullName>
    </submittedName>
</protein>
<accession>A0ABT9GPF4</accession>
<name>A0ABT9GPF4_9GAMM</name>
<dbReference type="Proteomes" id="UP001236258">
    <property type="component" value="Unassembled WGS sequence"/>
</dbReference>
<proteinExistence type="predicted"/>
<gene>
    <name evidence="1" type="ORF">Q3O59_07405</name>
</gene>
<organism evidence="1 2">
    <name type="scientific">Alkalimonas delamerensis</name>
    <dbReference type="NCBI Taxonomy" id="265981"/>
    <lineage>
        <taxon>Bacteria</taxon>
        <taxon>Pseudomonadati</taxon>
        <taxon>Pseudomonadota</taxon>
        <taxon>Gammaproteobacteria</taxon>
        <taxon>Alkalimonas</taxon>
    </lineage>
</organism>
<reference evidence="1 2" key="1">
    <citation type="submission" date="2023-08" db="EMBL/GenBank/DDBJ databases">
        <authorList>
            <person name="Joshi A."/>
            <person name="Thite S."/>
        </authorList>
    </citation>
    <scope>NUCLEOTIDE SEQUENCE [LARGE SCALE GENOMIC DNA]</scope>
    <source>
        <strain evidence="1 2">1E1</strain>
    </source>
</reference>
<keyword evidence="2" id="KW-1185">Reference proteome</keyword>
<dbReference type="InterPro" id="IPR018642">
    <property type="entry name" value="DUF2066"/>
</dbReference>
<dbReference type="EMBL" id="JAUZVY010000002">
    <property type="protein sequence ID" value="MDP4528858.1"/>
    <property type="molecule type" value="Genomic_DNA"/>
</dbReference>